<protein>
    <submittedName>
        <fullName evidence="2">Uncharacterized protein</fullName>
    </submittedName>
</protein>
<gene>
    <name evidence="2" type="ORF">PAAG_04567</name>
</gene>
<organism evidence="2 3">
    <name type="scientific">Paracoccidioides lutzii (strain ATCC MYA-826 / Pb01)</name>
    <name type="common">Paracoccidioides brasiliensis</name>
    <dbReference type="NCBI Taxonomy" id="502779"/>
    <lineage>
        <taxon>Eukaryota</taxon>
        <taxon>Fungi</taxon>
        <taxon>Dikarya</taxon>
        <taxon>Ascomycota</taxon>
        <taxon>Pezizomycotina</taxon>
        <taxon>Eurotiomycetes</taxon>
        <taxon>Eurotiomycetidae</taxon>
        <taxon>Onygenales</taxon>
        <taxon>Ajellomycetaceae</taxon>
        <taxon>Paracoccidioides</taxon>
    </lineage>
</organism>
<dbReference type="EMBL" id="KN294002">
    <property type="protein sequence ID" value="EEH33517.2"/>
    <property type="molecule type" value="Genomic_DNA"/>
</dbReference>
<feature type="compositionally biased region" description="Polar residues" evidence="1">
    <location>
        <begin position="96"/>
        <end position="105"/>
    </location>
</feature>
<evidence type="ECO:0000313" key="2">
    <source>
        <dbReference type="EMBL" id="EEH33517.2"/>
    </source>
</evidence>
<evidence type="ECO:0000256" key="1">
    <source>
        <dbReference type="SAM" id="MobiDB-lite"/>
    </source>
</evidence>
<dbReference type="RefSeq" id="XP_015699528.1">
    <property type="nucleotide sequence ID" value="XM_015845302.1"/>
</dbReference>
<feature type="compositionally biased region" description="Polar residues" evidence="1">
    <location>
        <begin position="1"/>
        <end position="29"/>
    </location>
</feature>
<feature type="region of interest" description="Disordered" evidence="1">
    <location>
        <begin position="1"/>
        <end position="48"/>
    </location>
</feature>
<proteinExistence type="predicted"/>
<dbReference type="KEGG" id="pbl:PAAG_04567"/>
<name>C1H1C3_PARBA</name>
<accession>C1H1C3</accession>
<reference evidence="2 3" key="1">
    <citation type="journal article" date="2011" name="PLoS Genet.">
        <title>Comparative genomic analysis of human fungal pathogens causing paracoccidioidomycosis.</title>
        <authorList>
            <person name="Desjardins C.A."/>
            <person name="Champion M.D."/>
            <person name="Holder J.W."/>
            <person name="Muszewska A."/>
            <person name="Goldberg J."/>
            <person name="Bailao A.M."/>
            <person name="Brigido M.M."/>
            <person name="Ferreira M.E."/>
            <person name="Garcia A.M."/>
            <person name="Grynberg M."/>
            <person name="Gujja S."/>
            <person name="Heiman D.I."/>
            <person name="Henn M.R."/>
            <person name="Kodira C.D."/>
            <person name="Leon-Narvaez H."/>
            <person name="Longo L.V."/>
            <person name="Ma L.J."/>
            <person name="Malavazi I."/>
            <person name="Matsuo A.L."/>
            <person name="Morais F.V."/>
            <person name="Pereira M."/>
            <person name="Rodriguez-Brito S."/>
            <person name="Sakthikumar S."/>
            <person name="Salem-Izacc S.M."/>
            <person name="Sykes S.M."/>
            <person name="Teixeira M.M."/>
            <person name="Vallejo M.C."/>
            <person name="Walter M.E."/>
            <person name="Yandava C."/>
            <person name="Young S."/>
            <person name="Zeng Q."/>
            <person name="Zucker J."/>
            <person name="Felipe M.S."/>
            <person name="Goldman G.H."/>
            <person name="Haas B.J."/>
            <person name="McEwen J.G."/>
            <person name="Nino-Vega G."/>
            <person name="Puccia R."/>
            <person name="San-Blas G."/>
            <person name="Soares C.M."/>
            <person name="Birren B.W."/>
            <person name="Cuomo C.A."/>
        </authorList>
    </citation>
    <scope>NUCLEOTIDE SEQUENCE [LARGE SCALE GENOMIC DNA]</scope>
    <source>
        <strain evidence="3">ATCC MYA-826 / Pb01</strain>
    </source>
</reference>
<keyword evidence="3" id="KW-1185">Reference proteome</keyword>
<evidence type="ECO:0000313" key="3">
    <source>
        <dbReference type="Proteomes" id="UP000002059"/>
    </source>
</evidence>
<dbReference type="AlphaFoldDB" id="C1H1C3"/>
<dbReference type="Proteomes" id="UP000002059">
    <property type="component" value="Partially assembled WGS sequence"/>
</dbReference>
<dbReference type="GeneID" id="9096840"/>
<sequence>MYHSCNSCTDKSSPSSCLRRSVPPTSALSKTGEKAKKAGTTRNDQVWRPEWTWDSPKLKHTHLRVQFCFEQHRETQVDVRTVTPITRGITDPFYENTGQGTSASAEETDPYPSEIGAAALGKAQARYGLCQLRRFVASSGSMPWKYHT</sequence>
<dbReference type="HOGENOM" id="CLU_1759359_0_0_1"/>
<feature type="region of interest" description="Disordered" evidence="1">
    <location>
        <begin position="90"/>
        <end position="110"/>
    </location>
</feature>
<dbReference type="VEuPathDB" id="FungiDB:PAAG_04567"/>